<dbReference type="EMBL" id="CAQQ02375602">
    <property type="status" value="NOT_ANNOTATED_CDS"/>
    <property type="molecule type" value="Genomic_DNA"/>
</dbReference>
<evidence type="ECO:0000313" key="1">
    <source>
        <dbReference type="EnsemblMetazoa" id="MESCA010321-PA"/>
    </source>
</evidence>
<dbReference type="AlphaFoldDB" id="T1H284"/>
<proteinExistence type="predicted"/>
<reference evidence="2" key="1">
    <citation type="submission" date="2013-02" db="EMBL/GenBank/DDBJ databases">
        <authorList>
            <person name="Hughes D."/>
        </authorList>
    </citation>
    <scope>NUCLEOTIDE SEQUENCE</scope>
    <source>
        <strain>Durham</strain>
        <strain evidence="2">NC isolate 2 -- Noor lab</strain>
    </source>
</reference>
<dbReference type="EnsemblMetazoa" id="MESCA010321-RA">
    <property type="protein sequence ID" value="MESCA010321-PA"/>
    <property type="gene ID" value="MESCA010321"/>
</dbReference>
<dbReference type="Proteomes" id="UP000015102">
    <property type="component" value="Unassembled WGS sequence"/>
</dbReference>
<accession>T1H284</accession>
<sequence>MNQIDIAKKLIKLCQMIFEVPFVPETIFVPLVSPRYSRFLLGFDARFSYSSRCFEQFSFTKN</sequence>
<protein>
    <submittedName>
        <fullName evidence="1">Uncharacterized protein</fullName>
    </submittedName>
</protein>
<keyword evidence="2" id="KW-1185">Reference proteome</keyword>
<dbReference type="EMBL" id="CAQQ02375601">
    <property type="status" value="NOT_ANNOTATED_CDS"/>
    <property type="molecule type" value="Genomic_DNA"/>
</dbReference>
<name>T1H284_MEGSC</name>
<reference evidence="1" key="2">
    <citation type="submission" date="2015-06" db="UniProtKB">
        <authorList>
            <consortium name="EnsemblMetazoa"/>
        </authorList>
    </citation>
    <scope>IDENTIFICATION</scope>
</reference>
<evidence type="ECO:0000313" key="2">
    <source>
        <dbReference type="Proteomes" id="UP000015102"/>
    </source>
</evidence>
<dbReference type="HOGENOM" id="CLU_2906638_0_0_1"/>
<organism evidence="1 2">
    <name type="scientific">Megaselia scalaris</name>
    <name type="common">Humpbacked fly</name>
    <name type="synonym">Phora scalaris</name>
    <dbReference type="NCBI Taxonomy" id="36166"/>
    <lineage>
        <taxon>Eukaryota</taxon>
        <taxon>Metazoa</taxon>
        <taxon>Ecdysozoa</taxon>
        <taxon>Arthropoda</taxon>
        <taxon>Hexapoda</taxon>
        <taxon>Insecta</taxon>
        <taxon>Pterygota</taxon>
        <taxon>Neoptera</taxon>
        <taxon>Endopterygota</taxon>
        <taxon>Diptera</taxon>
        <taxon>Brachycera</taxon>
        <taxon>Muscomorpha</taxon>
        <taxon>Platypezoidea</taxon>
        <taxon>Phoridae</taxon>
        <taxon>Megaseliini</taxon>
        <taxon>Megaselia</taxon>
    </lineage>
</organism>